<protein>
    <recommendedName>
        <fullName evidence="2">DNA polymerase III subunit delta'</fullName>
        <ecNumber evidence="1">2.7.7.7</ecNumber>
    </recommendedName>
</protein>
<dbReference type="GO" id="GO:0006261">
    <property type="term" value="P:DNA-templated DNA replication"/>
    <property type="evidence" value="ECO:0007669"/>
    <property type="project" value="TreeGrafter"/>
</dbReference>
<dbReference type="InterPro" id="IPR008921">
    <property type="entry name" value="DNA_pol3_clamp-load_cplx_C"/>
</dbReference>
<sequence>MSALAEILPWQHQEWQYLQRYIVQKRTPQALLITGTNGLGKRQLADQFARVLLCGQSDAHGIACGQCQSCLLFNAKTHPDLIYVEPEEIGKKITIAQIRSLNTALTLKPQFDSYRVVIVNPAEQMNNAAANAFLKCLEEPTERTSIILITATPSRLPATIRSRCQKLSISTPDTATLHAWLKHNNIHNDLEILGKLTRNAPLLALQVATENHIASRLACFASWLAIAKHQNHPVIVAEQWLALPDTALLFWLTSWVMDLIKCVHQVQAEHLYNADLTKPLQELARQLKLTDLYALYDLLLTSHKQLHTQINKQLLLEEILITWSNLSATH</sequence>
<dbReference type="PANTHER" id="PTHR11669">
    <property type="entry name" value="REPLICATION FACTOR C / DNA POLYMERASE III GAMMA-TAU SUBUNIT"/>
    <property type="match status" value="1"/>
</dbReference>
<name>A0A1R4H305_9GAMM</name>
<organism evidence="9 10">
    <name type="scientific">Crenothrix polyspora</name>
    <dbReference type="NCBI Taxonomy" id="360316"/>
    <lineage>
        <taxon>Bacteria</taxon>
        <taxon>Pseudomonadati</taxon>
        <taxon>Pseudomonadota</taxon>
        <taxon>Gammaproteobacteria</taxon>
        <taxon>Methylococcales</taxon>
        <taxon>Crenotrichaceae</taxon>
        <taxon>Crenothrix</taxon>
    </lineage>
</organism>
<dbReference type="InterPro" id="IPR015199">
    <property type="entry name" value="DNA_pol_III_delta_C"/>
</dbReference>
<dbReference type="OrthoDB" id="9811073at2"/>
<dbReference type="NCBIfam" id="TIGR00678">
    <property type="entry name" value="holB"/>
    <property type="match status" value="1"/>
</dbReference>
<keyword evidence="10" id="KW-1185">Reference proteome</keyword>
<dbReference type="Pfam" id="PF09115">
    <property type="entry name" value="DNApol3-delta_C"/>
    <property type="match status" value="1"/>
</dbReference>
<gene>
    <name evidence="9" type="ORF">CRENPOLYSF1_150062</name>
</gene>
<evidence type="ECO:0000313" key="10">
    <source>
        <dbReference type="Proteomes" id="UP000195667"/>
    </source>
</evidence>
<dbReference type="GO" id="GO:0009360">
    <property type="term" value="C:DNA polymerase III complex"/>
    <property type="evidence" value="ECO:0007669"/>
    <property type="project" value="InterPro"/>
</dbReference>
<keyword evidence="4" id="KW-0548">Nucleotidyltransferase</keyword>
<dbReference type="InterPro" id="IPR050238">
    <property type="entry name" value="DNA_Rep/Repair_Clamp_Loader"/>
</dbReference>
<keyword evidence="6" id="KW-0239">DNA-directed DNA polymerase</keyword>
<comment type="catalytic activity">
    <reaction evidence="7">
        <text>DNA(n) + a 2'-deoxyribonucleoside 5'-triphosphate = DNA(n+1) + diphosphate</text>
        <dbReference type="Rhea" id="RHEA:22508"/>
        <dbReference type="Rhea" id="RHEA-COMP:17339"/>
        <dbReference type="Rhea" id="RHEA-COMP:17340"/>
        <dbReference type="ChEBI" id="CHEBI:33019"/>
        <dbReference type="ChEBI" id="CHEBI:61560"/>
        <dbReference type="ChEBI" id="CHEBI:173112"/>
        <dbReference type="EC" id="2.7.7.7"/>
    </reaction>
</comment>
<dbReference type="Gene3D" id="3.40.50.300">
    <property type="entry name" value="P-loop containing nucleotide triphosphate hydrolases"/>
    <property type="match status" value="1"/>
</dbReference>
<evidence type="ECO:0000259" key="8">
    <source>
        <dbReference type="Pfam" id="PF09115"/>
    </source>
</evidence>
<keyword evidence="3" id="KW-0808">Transferase</keyword>
<evidence type="ECO:0000256" key="1">
    <source>
        <dbReference type="ARBA" id="ARBA00012417"/>
    </source>
</evidence>
<dbReference type="SUPFAM" id="SSF52540">
    <property type="entry name" value="P-loop containing nucleoside triphosphate hydrolases"/>
    <property type="match status" value="1"/>
</dbReference>
<dbReference type="GO" id="GO:0008408">
    <property type="term" value="F:3'-5' exonuclease activity"/>
    <property type="evidence" value="ECO:0007669"/>
    <property type="project" value="InterPro"/>
</dbReference>
<dbReference type="GO" id="GO:0003887">
    <property type="term" value="F:DNA-directed DNA polymerase activity"/>
    <property type="evidence" value="ECO:0007669"/>
    <property type="project" value="UniProtKB-KW"/>
</dbReference>
<dbReference type="EC" id="2.7.7.7" evidence="1"/>
<evidence type="ECO:0000256" key="7">
    <source>
        <dbReference type="ARBA" id="ARBA00049244"/>
    </source>
</evidence>
<dbReference type="Pfam" id="PF13177">
    <property type="entry name" value="DNA_pol3_delta2"/>
    <property type="match status" value="1"/>
</dbReference>
<dbReference type="EMBL" id="FUKI01000057">
    <property type="protein sequence ID" value="SJM90609.1"/>
    <property type="molecule type" value="Genomic_DNA"/>
</dbReference>
<dbReference type="Gene3D" id="1.20.272.10">
    <property type="match status" value="1"/>
</dbReference>
<dbReference type="AlphaFoldDB" id="A0A1R4H305"/>
<evidence type="ECO:0000313" key="9">
    <source>
        <dbReference type="EMBL" id="SJM90609.1"/>
    </source>
</evidence>
<evidence type="ECO:0000256" key="5">
    <source>
        <dbReference type="ARBA" id="ARBA00022705"/>
    </source>
</evidence>
<feature type="domain" description="DNA polymerase III delta subunit C-terminal" evidence="8">
    <location>
        <begin position="215"/>
        <end position="324"/>
    </location>
</feature>
<proteinExistence type="predicted"/>
<reference evidence="10" key="1">
    <citation type="submission" date="2017-02" db="EMBL/GenBank/DDBJ databases">
        <authorList>
            <person name="Daims H."/>
        </authorList>
    </citation>
    <scope>NUCLEOTIDE SEQUENCE [LARGE SCALE GENOMIC DNA]</scope>
</reference>
<dbReference type="PANTHER" id="PTHR11669:SF8">
    <property type="entry name" value="DNA POLYMERASE III SUBUNIT DELTA"/>
    <property type="match status" value="1"/>
</dbReference>
<dbReference type="InterPro" id="IPR004622">
    <property type="entry name" value="DNA_pol_HolB"/>
</dbReference>
<evidence type="ECO:0000256" key="6">
    <source>
        <dbReference type="ARBA" id="ARBA00022932"/>
    </source>
</evidence>
<dbReference type="SUPFAM" id="SSF48019">
    <property type="entry name" value="post-AAA+ oligomerization domain-like"/>
    <property type="match status" value="1"/>
</dbReference>
<dbReference type="Proteomes" id="UP000195667">
    <property type="component" value="Unassembled WGS sequence"/>
</dbReference>
<evidence type="ECO:0000256" key="4">
    <source>
        <dbReference type="ARBA" id="ARBA00022695"/>
    </source>
</evidence>
<keyword evidence="5" id="KW-0235">DNA replication</keyword>
<evidence type="ECO:0000256" key="2">
    <source>
        <dbReference type="ARBA" id="ARBA00014363"/>
    </source>
</evidence>
<dbReference type="GO" id="GO:0003677">
    <property type="term" value="F:DNA binding"/>
    <property type="evidence" value="ECO:0007669"/>
    <property type="project" value="InterPro"/>
</dbReference>
<evidence type="ECO:0000256" key="3">
    <source>
        <dbReference type="ARBA" id="ARBA00022679"/>
    </source>
</evidence>
<accession>A0A1R4H305</accession>
<dbReference type="NCBIfam" id="NF004310">
    <property type="entry name" value="PRK05707.1"/>
    <property type="match status" value="1"/>
</dbReference>
<dbReference type="RefSeq" id="WP_087142610.1">
    <property type="nucleotide sequence ID" value="NZ_FUKI01000057.1"/>
</dbReference>
<dbReference type="InterPro" id="IPR027417">
    <property type="entry name" value="P-loop_NTPase"/>
</dbReference>